<accession>A0A7S1RHA4</accession>
<organism evidence="2">
    <name type="scientific">Alexandrium catenella</name>
    <name type="common">Red tide dinoflagellate</name>
    <name type="synonym">Gonyaulax catenella</name>
    <dbReference type="NCBI Taxonomy" id="2925"/>
    <lineage>
        <taxon>Eukaryota</taxon>
        <taxon>Sar</taxon>
        <taxon>Alveolata</taxon>
        <taxon>Dinophyceae</taxon>
        <taxon>Gonyaulacales</taxon>
        <taxon>Pyrocystaceae</taxon>
        <taxon>Alexandrium</taxon>
    </lineage>
</organism>
<dbReference type="Pfam" id="PF00378">
    <property type="entry name" value="ECH_1"/>
    <property type="match status" value="1"/>
</dbReference>
<dbReference type="InterPro" id="IPR051683">
    <property type="entry name" value="Enoyl-CoA_Hydratase/Isomerase"/>
</dbReference>
<dbReference type="InterPro" id="IPR029045">
    <property type="entry name" value="ClpP/crotonase-like_dom_sf"/>
</dbReference>
<name>A0A7S1RHA4_ALECA</name>
<proteinExistence type="inferred from homology"/>
<protein>
    <submittedName>
        <fullName evidence="2">Uncharacterized protein</fullName>
    </submittedName>
</protein>
<dbReference type="InterPro" id="IPR001753">
    <property type="entry name" value="Enoyl-CoA_hydra/iso"/>
</dbReference>
<reference evidence="2" key="1">
    <citation type="submission" date="2021-01" db="EMBL/GenBank/DDBJ databases">
        <authorList>
            <person name="Corre E."/>
            <person name="Pelletier E."/>
            <person name="Niang G."/>
            <person name="Scheremetjew M."/>
            <person name="Finn R."/>
            <person name="Kale V."/>
            <person name="Holt S."/>
            <person name="Cochrane G."/>
            <person name="Meng A."/>
            <person name="Brown T."/>
            <person name="Cohen L."/>
        </authorList>
    </citation>
    <scope>NUCLEOTIDE SEQUENCE</scope>
    <source>
        <strain evidence="2">OF101</strain>
    </source>
</reference>
<dbReference type="CDD" id="cd06558">
    <property type="entry name" value="crotonase-like"/>
    <property type="match status" value="1"/>
</dbReference>
<dbReference type="PANTHER" id="PTHR42964">
    <property type="entry name" value="ENOYL-COA HYDRATASE"/>
    <property type="match status" value="1"/>
</dbReference>
<evidence type="ECO:0000256" key="1">
    <source>
        <dbReference type="ARBA" id="ARBA00005254"/>
    </source>
</evidence>
<dbReference type="Gene3D" id="3.90.226.10">
    <property type="entry name" value="2-enoyl-CoA Hydratase, Chain A, domain 1"/>
    <property type="match status" value="1"/>
</dbReference>
<comment type="similarity">
    <text evidence="1">Belongs to the enoyl-CoA hydratase/isomerase family.</text>
</comment>
<dbReference type="PANTHER" id="PTHR42964:SF1">
    <property type="entry name" value="POLYKETIDE BIOSYNTHESIS ENOYL-COA HYDRATASE PKSH-RELATED"/>
    <property type="match status" value="1"/>
</dbReference>
<gene>
    <name evidence="2" type="ORF">ACAT0790_LOCUS43147</name>
</gene>
<dbReference type="SUPFAM" id="SSF52096">
    <property type="entry name" value="ClpP/crotonase"/>
    <property type="match status" value="1"/>
</dbReference>
<sequence>MGVFADGQAGLPRLLQAVLWRTLATVPQFSVCVANGSIMGEGLGFLACCDYAVAVAGSFLSPADIHYGLVPAVLAPYILNKMGTGATKRLFCTCENISAERAVADGLVDDVAPSLEAAHGLVRGLCERLTGCGPRSVDAAKELVAGVSGQQITEPLMFYTCAFAQRALASEEAQQAVRAAGGSKPWEGKAIQPLH</sequence>
<evidence type="ECO:0000313" key="2">
    <source>
        <dbReference type="EMBL" id="CAD9166379.1"/>
    </source>
</evidence>
<dbReference type="EMBL" id="HBGE01072092">
    <property type="protein sequence ID" value="CAD9166379.1"/>
    <property type="molecule type" value="Transcribed_RNA"/>
</dbReference>
<dbReference type="AlphaFoldDB" id="A0A7S1RHA4"/>